<dbReference type="SUPFAM" id="SSF52151">
    <property type="entry name" value="FabD/lysophospholipase-like"/>
    <property type="match status" value="1"/>
</dbReference>
<comment type="caution">
    <text evidence="3">The sequence shown here is derived from an EMBL/GenBank/DDBJ whole genome shotgun (WGS) entry which is preliminary data.</text>
</comment>
<dbReference type="PANTHER" id="PTHR46394">
    <property type="entry name" value="ANNEXIN"/>
    <property type="match status" value="1"/>
</dbReference>
<dbReference type="Gene3D" id="3.40.1090.10">
    <property type="entry name" value="Cytosolic phospholipase A2 catalytic domain"/>
    <property type="match status" value="1"/>
</dbReference>
<evidence type="ECO:0000259" key="2">
    <source>
        <dbReference type="PROSITE" id="PS51635"/>
    </source>
</evidence>
<sequence length="201" mass="23799">GFAEVYSYEDTPLMKVADAVRISMSIPLFFAAIRKNEGDVCVDGGLINNYPIKLFDREKYVSLNRRKTKYYEKYNRTLRKIDKEKNLWVYNKETLGFRLDSAKEIAVFRNHKEPDHKKIEDLFDYAFCLISTILNIESSMHLHSDDWKRTIYIDTLGVSTFDFNISKTNKLKLVKSGKDCTEKYFVWYDRLKRLVNKPLIH</sequence>
<dbReference type="InterPro" id="IPR002641">
    <property type="entry name" value="PNPLA_dom"/>
</dbReference>
<dbReference type="EMBL" id="BARS01040554">
    <property type="protein sequence ID" value="GAG36971.1"/>
    <property type="molecule type" value="Genomic_DNA"/>
</dbReference>
<proteinExistence type="predicted"/>
<feature type="non-terminal residue" evidence="3">
    <location>
        <position position="1"/>
    </location>
</feature>
<dbReference type="AlphaFoldDB" id="X0YJP0"/>
<evidence type="ECO:0000256" key="1">
    <source>
        <dbReference type="ARBA" id="ARBA00023098"/>
    </source>
</evidence>
<gene>
    <name evidence="3" type="ORF">S01H1_61799</name>
</gene>
<dbReference type="InterPro" id="IPR052580">
    <property type="entry name" value="Lipid_Hydrolase"/>
</dbReference>
<organism evidence="3">
    <name type="scientific">marine sediment metagenome</name>
    <dbReference type="NCBI Taxonomy" id="412755"/>
    <lineage>
        <taxon>unclassified sequences</taxon>
        <taxon>metagenomes</taxon>
        <taxon>ecological metagenomes</taxon>
    </lineage>
</organism>
<accession>X0YJP0</accession>
<feature type="domain" description="PNPLA" evidence="2">
    <location>
        <begin position="1"/>
        <end position="56"/>
    </location>
</feature>
<keyword evidence="1" id="KW-0443">Lipid metabolism</keyword>
<protein>
    <recommendedName>
        <fullName evidence="2">PNPLA domain-containing protein</fullName>
    </recommendedName>
</protein>
<dbReference type="PANTHER" id="PTHR46394:SF1">
    <property type="entry name" value="PNPLA DOMAIN-CONTAINING PROTEIN"/>
    <property type="match status" value="1"/>
</dbReference>
<reference evidence="3" key="1">
    <citation type="journal article" date="2014" name="Front. Microbiol.">
        <title>High frequency of phylogenetically diverse reductive dehalogenase-homologous genes in deep subseafloor sedimentary metagenomes.</title>
        <authorList>
            <person name="Kawai M."/>
            <person name="Futagami T."/>
            <person name="Toyoda A."/>
            <person name="Takaki Y."/>
            <person name="Nishi S."/>
            <person name="Hori S."/>
            <person name="Arai W."/>
            <person name="Tsubouchi T."/>
            <person name="Morono Y."/>
            <person name="Uchiyama I."/>
            <person name="Ito T."/>
            <person name="Fujiyama A."/>
            <person name="Inagaki F."/>
            <person name="Takami H."/>
        </authorList>
    </citation>
    <scope>NUCLEOTIDE SEQUENCE</scope>
    <source>
        <strain evidence="3">Expedition CK06-06</strain>
    </source>
</reference>
<dbReference type="GO" id="GO:0006629">
    <property type="term" value="P:lipid metabolic process"/>
    <property type="evidence" value="ECO:0007669"/>
    <property type="project" value="UniProtKB-KW"/>
</dbReference>
<evidence type="ECO:0000313" key="3">
    <source>
        <dbReference type="EMBL" id="GAG36971.1"/>
    </source>
</evidence>
<dbReference type="InterPro" id="IPR016035">
    <property type="entry name" value="Acyl_Trfase/lysoPLipase"/>
</dbReference>
<name>X0YJP0_9ZZZZ</name>
<dbReference type="PROSITE" id="PS51635">
    <property type="entry name" value="PNPLA"/>
    <property type="match status" value="1"/>
</dbReference>
<dbReference type="Pfam" id="PF01734">
    <property type="entry name" value="Patatin"/>
    <property type="match status" value="1"/>
</dbReference>